<sequence length="337" mass="39320">MSQFLYKQWIKKNILNYLNDTNEPFTKPMRAQVLRFLTVRLEADNLKEKPCAKIHDNEFFIRCFFSEECIQKFESEANSPIISIKGFHIIVTEFSFQFIKDSSIKSPPGYDCFLNIEKFKYSTNVTDEPELGLELKDPYEDKDIEVALRKRYTKLYPFSHPGWGVLIEILWRRVPHEQRKILDALPGWESDKTGISEELTMNAKSAEISSKKARKKLNPFSSHPGWGVLIEILWRRVPHEQRKILDALPGWESDKTGISEPENINKRKLSAITSEESKEITMNTKSVEMPPEKARKKLNPFSSHPGWGVHIEILDGKVIKQEYRNLKYKQTKVKCNN</sequence>
<evidence type="ECO:0000256" key="5">
    <source>
        <dbReference type="ARBA" id="ARBA00023242"/>
    </source>
</evidence>
<dbReference type="EMBL" id="CAJVQB010013665">
    <property type="protein sequence ID" value="CAG8763654.1"/>
    <property type="molecule type" value="Genomic_DNA"/>
</dbReference>
<dbReference type="Gene3D" id="2.40.50.960">
    <property type="match status" value="1"/>
</dbReference>
<evidence type="ECO:0000313" key="9">
    <source>
        <dbReference type="Proteomes" id="UP000789901"/>
    </source>
</evidence>
<keyword evidence="9" id="KW-1185">Reference proteome</keyword>
<organism evidence="8 9">
    <name type="scientific">Gigaspora margarita</name>
    <dbReference type="NCBI Taxonomy" id="4874"/>
    <lineage>
        <taxon>Eukaryota</taxon>
        <taxon>Fungi</taxon>
        <taxon>Fungi incertae sedis</taxon>
        <taxon>Mucoromycota</taxon>
        <taxon>Glomeromycotina</taxon>
        <taxon>Glomeromycetes</taxon>
        <taxon>Diversisporales</taxon>
        <taxon>Gigasporaceae</taxon>
        <taxon>Gigaspora</taxon>
    </lineage>
</organism>
<keyword evidence="5" id="KW-0539">Nucleus</keyword>
<feature type="domain" description="Shelterin complex subunit TPP1/Est3" evidence="7">
    <location>
        <begin position="8"/>
        <end position="124"/>
    </location>
</feature>
<reference evidence="8 9" key="1">
    <citation type="submission" date="2021-06" db="EMBL/GenBank/DDBJ databases">
        <authorList>
            <person name="Kallberg Y."/>
            <person name="Tangrot J."/>
            <person name="Rosling A."/>
        </authorList>
    </citation>
    <scope>NUCLEOTIDE SEQUENCE [LARGE SCALE GENOMIC DNA]</scope>
    <source>
        <strain evidence="8 9">120-4 pot B 10/14</strain>
    </source>
</reference>
<comment type="subcellular location">
    <subcellularLocation>
        <location evidence="2">Chromosome</location>
        <location evidence="2">Telomere</location>
    </subcellularLocation>
    <subcellularLocation>
        <location evidence="1">Nucleus</location>
    </subcellularLocation>
</comment>
<evidence type="ECO:0000256" key="4">
    <source>
        <dbReference type="ARBA" id="ARBA00022895"/>
    </source>
</evidence>
<keyword evidence="4" id="KW-0779">Telomere</keyword>
<gene>
    <name evidence="8" type="ORF">GMARGA_LOCUS17767</name>
</gene>
<dbReference type="Pfam" id="PF10341">
    <property type="entry name" value="TPP1"/>
    <property type="match status" value="1"/>
</dbReference>
<evidence type="ECO:0000256" key="1">
    <source>
        <dbReference type="ARBA" id="ARBA00004123"/>
    </source>
</evidence>
<protein>
    <submittedName>
        <fullName evidence="8">1540_t:CDS:1</fullName>
    </submittedName>
</protein>
<keyword evidence="3" id="KW-0158">Chromosome</keyword>
<comment type="caution">
    <text evidence="8">The sequence shown here is derived from an EMBL/GenBank/DDBJ whole genome shotgun (WGS) entry which is preliminary data.</text>
</comment>
<accession>A0ABN7VEG9</accession>
<proteinExistence type="predicted"/>
<name>A0ABN7VEG9_GIGMA</name>
<feature type="region of interest" description="Disordered" evidence="6">
    <location>
        <begin position="279"/>
        <end position="301"/>
    </location>
</feature>
<evidence type="ECO:0000256" key="6">
    <source>
        <dbReference type="SAM" id="MobiDB-lite"/>
    </source>
</evidence>
<evidence type="ECO:0000256" key="3">
    <source>
        <dbReference type="ARBA" id="ARBA00022454"/>
    </source>
</evidence>
<evidence type="ECO:0000313" key="8">
    <source>
        <dbReference type="EMBL" id="CAG8763654.1"/>
    </source>
</evidence>
<evidence type="ECO:0000259" key="7">
    <source>
        <dbReference type="Pfam" id="PF10341"/>
    </source>
</evidence>
<evidence type="ECO:0000256" key="2">
    <source>
        <dbReference type="ARBA" id="ARBA00004574"/>
    </source>
</evidence>
<dbReference type="Proteomes" id="UP000789901">
    <property type="component" value="Unassembled WGS sequence"/>
</dbReference>
<dbReference type="InterPro" id="IPR019437">
    <property type="entry name" value="TPP1/Est3"/>
</dbReference>